<dbReference type="PROSITE" id="PS51273">
    <property type="entry name" value="GATASE_TYPE_1"/>
    <property type="match status" value="1"/>
</dbReference>
<dbReference type="AlphaFoldDB" id="A0A2I2LFZ5"/>
<dbReference type="RefSeq" id="WP_172504918.1">
    <property type="nucleotide sequence ID" value="NZ_OENE01000004.1"/>
</dbReference>
<evidence type="ECO:0000256" key="2">
    <source>
        <dbReference type="ARBA" id="ARBA00022573"/>
    </source>
</evidence>
<feature type="domain" description="CobQ/CobB/MinD/ParA nucleotide binding" evidence="5">
    <location>
        <begin position="7"/>
        <end position="235"/>
    </location>
</feature>
<organism evidence="7 8">
    <name type="scientific">Tenacibaculum finnmarkense genomovar ulcerans</name>
    <dbReference type="NCBI Taxonomy" id="2781388"/>
    <lineage>
        <taxon>Bacteria</taxon>
        <taxon>Pseudomonadati</taxon>
        <taxon>Bacteroidota</taxon>
        <taxon>Flavobacteriia</taxon>
        <taxon>Flavobacteriales</taxon>
        <taxon>Flavobacteriaceae</taxon>
        <taxon>Tenacibaculum</taxon>
        <taxon>Tenacibaculum finnmarkense</taxon>
    </lineage>
</organism>
<name>A0A2I2LFZ5_9FLAO</name>
<dbReference type="InterPro" id="IPR011698">
    <property type="entry name" value="GATase_3"/>
</dbReference>
<dbReference type="UniPathway" id="UPA00148"/>
<dbReference type="Pfam" id="PF07685">
    <property type="entry name" value="GATase_3"/>
    <property type="match status" value="1"/>
</dbReference>
<feature type="domain" description="CobB/CobQ-like glutamine amidotransferase" evidence="6">
    <location>
        <begin position="257"/>
        <end position="445"/>
    </location>
</feature>
<protein>
    <recommendedName>
        <fullName evidence="4">Cobyric acid synthase</fullName>
    </recommendedName>
</protein>
<dbReference type="PROSITE" id="PS51274">
    <property type="entry name" value="GATASE_COBBQ"/>
    <property type="match status" value="1"/>
</dbReference>
<dbReference type="GO" id="GO:0003824">
    <property type="term" value="F:catalytic activity"/>
    <property type="evidence" value="ECO:0007669"/>
    <property type="project" value="InterPro"/>
</dbReference>
<dbReference type="InterPro" id="IPR047045">
    <property type="entry name" value="CobQ_N"/>
</dbReference>
<dbReference type="SUPFAM" id="SSF52540">
    <property type="entry name" value="P-loop containing nucleoside triphosphate hydrolases"/>
    <property type="match status" value="1"/>
</dbReference>
<dbReference type="InterPro" id="IPR004459">
    <property type="entry name" value="CobQ_synth"/>
</dbReference>
<keyword evidence="2 4" id="KW-0169">Cobalamin biosynthesis</keyword>
<evidence type="ECO:0000256" key="4">
    <source>
        <dbReference type="HAMAP-Rule" id="MF_00028"/>
    </source>
</evidence>
<keyword evidence="3 4" id="KW-0315">Glutamine amidotransferase</keyword>
<reference evidence="7 8" key="1">
    <citation type="submission" date="2017-11" db="EMBL/GenBank/DDBJ databases">
        <authorList>
            <person name="Duchaud E."/>
        </authorList>
    </citation>
    <scope>NUCLEOTIDE SEQUENCE [LARGE SCALE GENOMIC DNA]</scope>
    <source>
        <strain evidence="7 8">TNO010</strain>
    </source>
</reference>
<evidence type="ECO:0000259" key="6">
    <source>
        <dbReference type="Pfam" id="PF07685"/>
    </source>
</evidence>
<sequence>MKNLHPIMLVGTGSDVGKSWITTGICRWLKQKGYNPAPFKAQNMSLNSFSTPDNLEIGRAQAVQAEACGISPSVEMNPILLKPSSLNKSQIVLHGKPIGNQTAKEYFLGDNKKQLFEEAKKAFKKLASKHNPIVMEGAGSISELNLKHRDIVNMPMAAAANACVYLIADIDKGGVFGSVYGTIELLEPWERKLIKGIIINKFRGDPDLFIEGKKKLEELTNVPILGILPYATDIIIEEEDSVALNKRATTATENKLNIAVVKLHYMSNYTDFQALEQEPLINVYFTRNSEELKKADVLIIPGTKNTIEDLIALKKEGLDTVIKEQYKHIPVLGICGGYQILGKTINDPFGVESNIKSEVGLGLFDIETTLSKTKQTIQRNFYFKDKKEPCEGYEIHMGETIVPKNKHLNYFINKKSSQEKKQEEGYFDGNKSWGTYLHGIFDNQEIVTDLLQLKYPTEKAKNYKAFKAIQFDKLADWIDQNLDMKAIIKNSTH</sequence>
<dbReference type="GO" id="GO:0015420">
    <property type="term" value="F:ABC-type vitamin B12 transporter activity"/>
    <property type="evidence" value="ECO:0007669"/>
    <property type="project" value="UniProtKB-UniRule"/>
</dbReference>
<dbReference type="InterPro" id="IPR033949">
    <property type="entry name" value="CobQ_GATase1"/>
</dbReference>
<feature type="active site" evidence="4">
    <location>
        <position position="438"/>
    </location>
</feature>
<evidence type="ECO:0000313" key="7">
    <source>
        <dbReference type="EMBL" id="SOS58458.1"/>
    </source>
</evidence>
<evidence type="ECO:0000313" key="8">
    <source>
        <dbReference type="Proteomes" id="UP000490060"/>
    </source>
</evidence>
<dbReference type="Pfam" id="PF01656">
    <property type="entry name" value="CbiA"/>
    <property type="match status" value="1"/>
</dbReference>
<evidence type="ECO:0000256" key="3">
    <source>
        <dbReference type="ARBA" id="ARBA00022962"/>
    </source>
</evidence>
<evidence type="ECO:0000259" key="5">
    <source>
        <dbReference type="Pfam" id="PF01656"/>
    </source>
</evidence>
<dbReference type="EMBL" id="OENE01000004">
    <property type="protein sequence ID" value="SOS58458.1"/>
    <property type="molecule type" value="Genomic_DNA"/>
</dbReference>
<dbReference type="HAMAP" id="MF_00028">
    <property type="entry name" value="CobQ"/>
    <property type="match status" value="1"/>
</dbReference>
<dbReference type="InterPro" id="IPR029062">
    <property type="entry name" value="Class_I_gatase-like"/>
</dbReference>
<dbReference type="InterPro" id="IPR027417">
    <property type="entry name" value="P-loop_NTPase"/>
</dbReference>
<dbReference type="PANTHER" id="PTHR21343:SF1">
    <property type="entry name" value="COBYRIC ACID SYNTHASE"/>
    <property type="match status" value="1"/>
</dbReference>
<dbReference type="Gene3D" id="3.40.50.300">
    <property type="entry name" value="P-loop containing nucleotide triphosphate hydrolases"/>
    <property type="match status" value="1"/>
</dbReference>
<dbReference type="CDD" id="cd01750">
    <property type="entry name" value="GATase1_CobQ"/>
    <property type="match status" value="1"/>
</dbReference>
<evidence type="ECO:0000256" key="1">
    <source>
        <dbReference type="ARBA" id="ARBA00004953"/>
    </source>
</evidence>
<dbReference type="InterPro" id="IPR002586">
    <property type="entry name" value="CobQ/CobB/MinD/ParA_Nub-bd_dom"/>
</dbReference>
<dbReference type="GO" id="GO:0009236">
    <property type="term" value="P:cobalamin biosynthetic process"/>
    <property type="evidence" value="ECO:0007669"/>
    <property type="project" value="UniProtKB-UniRule"/>
</dbReference>
<comment type="function">
    <text evidence="4">Catalyzes amidations at positions B, D, E, and G on adenosylcobyrinic A,C-diamide. NH(2) groups are provided by glutamine, and one molecule of ATP is hydrogenolyzed for each amidation.</text>
</comment>
<comment type="similarity">
    <text evidence="4">Belongs to the CobB/CobQ family. CobQ subfamily.</text>
</comment>
<dbReference type="Proteomes" id="UP000490060">
    <property type="component" value="Unassembled WGS sequence"/>
</dbReference>
<comment type="pathway">
    <text evidence="1 4">Cofactor biosynthesis; adenosylcobalamin biosynthesis.</text>
</comment>
<dbReference type="NCBIfam" id="NF001989">
    <property type="entry name" value="PRK00784.1"/>
    <property type="match status" value="1"/>
</dbReference>
<gene>
    <name evidence="4 7" type="primary">cobQ</name>
    <name evidence="7" type="ORF">TNO010_120264</name>
</gene>
<proteinExistence type="inferred from homology"/>
<dbReference type="PANTHER" id="PTHR21343">
    <property type="entry name" value="DETHIOBIOTIN SYNTHETASE"/>
    <property type="match status" value="1"/>
</dbReference>
<dbReference type="Gene3D" id="3.40.50.880">
    <property type="match status" value="1"/>
</dbReference>
<dbReference type="CDD" id="cd05389">
    <property type="entry name" value="CobQ_N"/>
    <property type="match status" value="1"/>
</dbReference>
<accession>A0A2I2LFZ5</accession>
<feature type="active site" description="Nucleophile" evidence="4">
    <location>
        <position position="335"/>
    </location>
</feature>
<dbReference type="NCBIfam" id="TIGR00313">
    <property type="entry name" value="cobQ"/>
    <property type="match status" value="1"/>
</dbReference>
<dbReference type="SUPFAM" id="SSF52317">
    <property type="entry name" value="Class I glutamine amidotransferase-like"/>
    <property type="match status" value="1"/>
</dbReference>